<keyword evidence="1 3" id="KW-0597">Phosphoprotein</keyword>
<dbReference type="SMART" id="SM00448">
    <property type="entry name" value="REC"/>
    <property type="match status" value="1"/>
</dbReference>
<evidence type="ECO:0000256" key="3">
    <source>
        <dbReference type="PROSITE-ProRule" id="PRU00169"/>
    </source>
</evidence>
<dbReference type="SMART" id="SM00421">
    <property type="entry name" value="HTH_LUXR"/>
    <property type="match status" value="1"/>
</dbReference>
<proteinExistence type="predicted"/>
<evidence type="ECO:0000313" key="7">
    <source>
        <dbReference type="Proteomes" id="UP000320176"/>
    </source>
</evidence>
<dbReference type="InterPro" id="IPR058245">
    <property type="entry name" value="NreC/VraR/RcsB-like_REC"/>
</dbReference>
<keyword evidence="7" id="KW-1185">Reference proteome</keyword>
<dbReference type="InterPro" id="IPR000792">
    <property type="entry name" value="Tscrpt_reg_LuxR_C"/>
</dbReference>
<dbReference type="InterPro" id="IPR036388">
    <property type="entry name" value="WH-like_DNA-bd_sf"/>
</dbReference>
<dbReference type="EMBL" id="SJPN01000002">
    <property type="protein sequence ID" value="TWU05682.1"/>
    <property type="molecule type" value="Genomic_DNA"/>
</dbReference>
<evidence type="ECO:0000313" key="6">
    <source>
        <dbReference type="EMBL" id="TWU05682.1"/>
    </source>
</evidence>
<dbReference type="SUPFAM" id="SSF52172">
    <property type="entry name" value="CheY-like"/>
    <property type="match status" value="1"/>
</dbReference>
<feature type="domain" description="HTH luxR-type" evidence="4">
    <location>
        <begin position="150"/>
        <end position="215"/>
    </location>
</feature>
<dbReference type="PANTHER" id="PTHR43214">
    <property type="entry name" value="TWO-COMPONENT RESPONSE REGULATOR"/>
    <property type="match status" value="1"/>
</dbReference>
<dbReference type="SUPFAM" id="SSF46894">
    <property type="entry name" value="C-terminal effector domain of the bipartite response regulators"/>
    <property type="match status" value="1"/>
</dbReference>
<dbReference type="GO" id="GO:0006355">
    <property type="term" value="P:regulation of DNA-templated transcription"/>
    <property type="evidence" value="ECO:0007669"/>
    <property type="project" value="InterPro"/>
</dbReference>
<evidence type="ECO:0000259" key="4">
    <source>
        <dbReference type="PROSITE" id="PS50043"/>
    </source>
</evidence>
<feature type="domain" description="Response regulatory" evidence="5">
    <location>
        <begin position="4"/>
        <end position="124"/>
    </location>
</feature>
<dbReference type="RefSeq" id="WP_146518890.1">
    <property type="nucleotide sequence ID" value="NZ_CP151726.1"/>
</dbReference>
<dbReference type="GO" id="GO:0000160">
    <property type="term" value="P:phosphorelay signal transduction system"/>
    <property type="evidence" value="ECO:0007669"/>
    <property type="project" value="InterPro"/>
</dbReference>
<dbReference type="PROSITE" id="PS50110">
    <property type="entry name" value="RESPONSE_REGULATORY"/>
    <property type="match status" value="1"/>
</dbReference>
<evidence type="ECO:0000256" key="1">
    <source>
        <dbReference type="ARBA" id="ARBA00022553"/>
    </source>
</evidence>
<dbReference type="PRINTS" id="PR00038">
    <property type="entry name" value="HTHLUXR"/>
</dbReference>
<protein>
    <submittedName>
        <fullName evidence="6">Transcriptional regulatory protein DegU</fullName>
    </submittedName>
</protein>
<accession>A0A5C6B2K4</accession>
<gene>
    <name evidence="6" type="primary">degU</name>
    <name evidence="6" type="ORF">Pla52n_13970</name>
</gene>
<reference evidence="6 7" key="1">
    <citation type="submission" date="2019-02" db="EMBL/GenBank/DDBJ databases">
        <title>Deep-cultivation of Planctomycetes and their phenomic and genomic characterization uncovers novel biology.</title>
        <authorList>
            <person name="Wiegand S."/>
            <person name="Jogler M."/>
            <person name="Boedeker C."/>
            <person name="Pinto D."/>
            <person name="Vollmers J."/>
            <person name="Rivas-Marin E."/>
            <person name="Kohn T."/>
            <person name="Peeters S.H."/>
            <person name="Heuer A."/>
            <person name="Rast P."/>
            <person name="Oberbeckmann S."/>
            <person name="Bunk B."/>
            <person name="Jeske O."/>
            <person name="Meyerdierks A."/>
            <person name="Storesund J.E."/>
            <person name="Kallscheuer N."/>
            <person name="Luecker S."/>
            <person name="Lage O.M."/>
            <person name="Pohl T."/>
            <person name="Merkel B.J."/>
            <person name="Hornburger P."/>
            <person name="Mueller R.-W."/>
            <person name="Bruemmer F."/>
            <person name="Labrenz M."/>
            <person name="Spormann A.M."/>
            <person name="Op Den Camp H."/>
            <person name="Overmann J."/>
            <person name="Amann R."/>
            <person name="Jetten M.S.M."/>
            <person name="Mascher T."/>
            <person name="Medema M.H."/>
            <person name="Devos D.P."/>
            <person name="Kaster A.-K."/>
            <person name="Ovreas L."/>
            <person name="Rohde M."/>
            <person name="Galperin M.Y."/>
            <person name="Jogler C."/>
        </authorList>
    </citation>
    <scope>NUCLEOTIDE SEQUENCE [LARGE SCALE GENOMIC DNA]</scope>
    <source>
        <strain evidence="6 7">Pla52n</strain>
    </source>
</reference>
<organism evidence="6 7">
    <name type="scientific">Stieleria varia</name>
    <dbReference type="NCBI Taxonomy" id="2528005"/>
    <lineage>
        <taxon>Bacteria</taxon>
        <taxon>Pseudomonadati</taxon>
        <taxon>Planctomycetota</taxon>
        <taxon>Planctomycetia</taxon>
        <taxon>Pirellulales</taxon>
        <taxon>Pirellulaceae</taxon>
        <taxon>Stieleria</taxon>
    </lineage>
</organism>
<dbReference type="Gene3D" id="1.10.10.10">
    <property type="entry name" value="Winged helix-like DNA-binding domain superfamily/Winged helix DNA-binding domain"/>
    <property type="match status" value="1"/>
</dbReference>
<dbReference type="GO" id="GO:0003677">
    <property type="term" value="F:DNA binding"/>
    <property type="evidence" value="ECO:0007669"/>
    <property type="project" value="UniProtKB-KW"/>
</dbReference>
<dbReference type="PANTHER" id="PTHR43214:SF43">
    <property type="entry name" value="TWO-COMPONENT RESPONSE REGULATOR"/>
    <property type="match status" value="1"/>
</dbReference>
<evidence type="ECO:0000259" key="5">
    <source>
        <dbReference type="PROSITE" id="PS50110"/>
    </source>
</evidence>
<dbReference type="AlphaFoldDB" id="A0A5C6B2K4"/>
<dbReference type="CDD" id="cd06170">
    <property type="entry name" value="LuxR_C_like"/>
    <property type="match status" value="1"/>
</dbReference>
<dbReference type="PROSITE" id="PS00622">
    <property type="entry name" value="HTH_LUXR_1"/>
    <property type="match status" value="1"/>
</dbReference>
<feature type="modified residue" description="4-aspartylphosphate" evidence="3">
    <location>
        <position position="59"/>
    </location>
</feature>
<dbReference type="PROSITE" id="PS50043">
    <property type="entry name" value="HTH_LUXR_2"/>
    <property type="match status" value="1"/>
</dbReference>
<dbReference type="CDD" id="cd17535">
    <property type="entry name" value="REC_NarL-like"/>
    <property type="match status" value="1"/>
</dbReference>
<evidence type="ECO:0000256" key="2">
    <source>
        <dbReference type="ARBA" id="ARBA00023125"/>
    </source>
</evidence>
<dbReference type="InterPro" id="IPR001789">
    <property type="entry name" value="Sig_transdc_resp-reg_receiver"/>
</dbReference>
<dbReference type="OrthoDB" id="259454at2"/>
<name>A0A5C6B2K4_9BACT</name>
<dbReference type="InterPro" id="IPR016032">
    <property type="entry name" value="Sig_transdc_resp-reg_C-effctor"/>
</dbReference>
<dbReference type="Proteomes" id="UP000320176">
    <property type="component" value="Unassembled WGS sequence"/>
</dbReference>
<dbReference type="Pfam" id="PF00196">
    <property type="entry name" value="GerE"/>
    <property type="match status" value="1"/>
</dbReference>
<keyword evidence="2" id="KW-0238">DNA-binding</keyword>
<dbReference type="InterPro" id="IPR039420">
    <property type="entry name" value="WalR-like"/>
</dbReference>
<comment type="caution">
    <text evidence="6">The sequence shown here is derived from an EMBL/GenBank/DDBJ whole genome shotgun (WGS) entry which is preliminary data.</text>
</comment>
<dbReference type="InterPro" id="IPR011006">
    <property type="entry name" value="CheY-like_superfamily"/>
</dbReference>
<dbReference type="Gene3D" id="3.40.50.2300">
    <property type="match status" value="1"/>
</dbReference>
<sequence>MPLQALIVDDHEAVREGLVNMFEGTSVQIAGKAGDSQEAMSLIPSLASEPGLLDIVLLDVQMPSEDGLTTLVKIRADYPALPIVMLSAYDNPIYVARASANGAHDFVLKSDPPPLIIRAISYAVERSGPHPDGLLYQIRSTLQAPVDTRVLPPEFPLTSREAQVLRHVAMGLSNREIASSLEISVETVKEHVQNILRKTNSSDRTDAAVRAVRFGLVN</sequence>
<dbReference type="Pfam" id="PF00072">
    <property type="entry name" value="Response_reg"/>
    <property type="match status" value="1"/>
</dbReference>